<accession>A0A1C7NF07</accession>
<dbReference type="GO" id="GO:0005886">
    <property type="term" value="C:plasma membrane"/>
    <property type="evidence" value="ECO:0007669"/>
    <property type="project" value="TreeGrafter"/>
</dbReference>
<keyword evidence="5" id="KW-0813">Transport</keyword>
<dbReference type="Pfam" id="PF04145">
    <property type="entry name" value="Ctr"/>
    <property type="match status" value="1"/>
</dbReference>
<keyword evidence="4 5" id="KW-0472">Membrane</keyword>
<dbReference type="PANTHER" id="PTHR12483">
    <property type="entry name" value="SOLUTE CARRIER FAMILY 31 COPPER TRANSPORTERS"/>
    <property type="match status" value="1"/>
</dbReference>
<dbReference type="GO" id="GO:0005375">
    <property type="term" value="F:copper ion transmembrane transporter activity"/>
    <property type="evidence" value="ECO:0007669"/>
    <property type="project" value="UniProtKB-UniRule"/>
</dbReference>
<sequence length="186" mass="20582">MSHQHTTSSSMDMDSSSMDMGIFHWSSRGDGLWLDSWIPQTEPAYIGACIGLFIISILSRSLPALESYFVIWRASRNSSASIATTSSTELKSNHEKHYDVLEGSFNSAAYPKPLATPSIPSFSWTTDTVRSLLHTLNAFVGYLLMMVVMTGNGGFFLVITLGIFFGEMAFGRYKYLTNTLHADHAC</sequence>
<dbReference type="InParanoid" id="A0A1C7NF07"/>
<evidence type="ECO:0000313" key="6">
    <source>
        <dbReference type="EMBL" id="OBZ87691.1"/>
    </source>
</evidence>
<dbReference type="InterPro" id="IPR007274">
    <property type="entry name" value="Cop_transporter"/>
</dbReference>
<keyword evidence="5" id="KW-0186">Copper</keyword>
<dbReference type="Proteomes" id="UP000093000">
    <property type="component" value="Unassembled WGS sequence"/>
</dbReference>
<evidence type="ECO:0000256" key="5">
    <source>
        <dbReference type="RuleBase" id="RU367022"/>
    </source>
</evidence>
<gene>
    <name evidence="6" type="ORF">A0J61_04251</name>
</gene>
<keyword evidence="5" id="KW-0187">Copper transport</keyword>
<comment type="subcellular location">
    <subcellularLocation>
        <location evidence="1 5">Membrane</location>
        <topology evidence="1 5">Multi-pass membrane protein</topology>
    </subcellularLocation>
</comment>
<keyword evidence="7" id="KW-1185">Reference proteome</keyword>
<keyword evidence="5" id="KW-0406">Ion transport</keyword>
<organism evidence="6 7">
    <name type="scientific">Choanephora cucurbitarum</name>
    <dbReference type="NCBI Taxonomy" id="101091"/>
    <lineage>
        <taxon>Eukaryota</taxon>
        <taxon>Fungi</taxon>
        <taxon>Fungi incertae sedis</taxon>
        <taxon>Mucoromycota</taxon>
        <taxon>Mucoromycotina</taxon>
        <taxon>Mucoromycetes</taxon>
        <taxon>Mucorales</taxon>
        <taxon>Mucorineae</taxon>
        <taxon>Choanephoraceae</taxon>
        <taxon>Choanephoroideae</taxon>
        <taxon>Choanephora</taxon>
    </lineage>
</organism>
<dbReference type="OrthoDB" id="73901at2759"/>
<comment type="caution">
    <text evidence="6">The sequence shown here is derived from an EMBL/GenBank/DDBJ whole genome shotgun (WGS) entry which is preliminary data.</text>
</comment>
<proteinExistence type="inferred from homology"/>
<reference evidence="6 7" key="1">
    <citation type="submission" date="2016-03" db="EMBL/GenBank/DDBJ databases">
        <title>Choanephora cucurbitarum.</title>
        <authorList>
            <person name="Min B."/>
            <person name="Park H."/>
            <person name="Park J.-H."/>
            <person name="Shin H.-D."/>
            <person name="Choi I.-G."/>
        </authorList>
    </citation>
    <scope>NUCLEOTIDE SEQUENCE [LARGE SCALE GENOMIC DNA]</scope>
    <source>
        <strain evidence="6 7">KUS-F28377</strain>
    </source>
</reference>
<evidence type="ECO:0000313" key="7">
    <source>
        <dbReference type="Proteomes" id="UP000093000"/>
    </source>
</evidence>
<keyword evidence="2 5" id="KW-0812">Transmembrane</keyword>
<dbReference type="EMBL" id="LUGH01000204">
    <property type="protein sequence ID" value="OBZ87691.1"/>
    <property type="molecule type" value="Genomic_DNA"/>
</dbReference>
<feature type="transmembrane region" description="Helical" evidence="5">
    <location>
        <begin position="139"/>
        <end position="165"/>
    </location>
</feature>
<dbReference type="PANTHER" id="PTHR12483:SF27">
    <property type="entry name" value="COPPER TRANSPORT PROTEIN CTR1"/>
    <property type="match status" value="1"/>
</dbReference>
<name>A0A1C7NF07_9FUNG</name>
<dbReference type="AlphaFoldDB" id="A0A1C7NF07"/>
<dbReference type="STRING" id="101091.A0A1C7NF07"/>
<comment type="similarity">
    <text evidence="5">Belongs to the copper transporter (Ctr) (TC 1.A.56) family. SLC31A subfamily.</text>
</comment>
<protein>
    <recommendedName>
        <fullName evidence="5">Copper transport protein</fullName>
    </recommendedName>
</protein>
<keyword evidence="3 5" id="KW-1133">Transmembrane helix</keyword>
<evidence type="ECO:0000256" key="3">
    <source>
        <dbReference type="ARBA" id="ARBA00022989"/>
    </source>
</evidence>
<evidence type="ECO:0000256" key="2">
    <source>
        <dbReference type="ARBA" id="ARBA00022692"/>
    </source>
</evidence>
<evidence type="ECO:0000256" key="4">
    <source>
        <dbReference type="ARBA" id="ARBA00023136"/>
    </source>
</evidence>
<evidence type="ECO:0000256" key="1">
    <source>
        <dbReference type="ARBA" id="ARBA00004141"/>
    </source>
</evidence>